<dbReference type="Proteomes" id="UP000295763">
    <property type="component" value="Unassembled WGS sequence"/>
</dbReference>
<dbReference type="SMART" id="SM00028">
    <property type="entry name" value="TPR"/>
    <property type="match status" value="3"/>
</dbReference>
<dbReference type="PROSITE" id="PS50005">
    <property type="entry name" value="TPR"/>
    <property type="match status" value="2"/>
</dbReference>
<evidence type="ECO:0000256" key="8">
    <source>
        <dbReference type="PROSITE-ProRule" id="PRU00339"/>
    </source>
</evidence>
<name>A0A4R2T4B8_9PAST</name>
<evidence type="ECO:0000313" key="11">
    <source>
        <dbReference type="Proteomes" id="UP000295763"/>
    </source>
</evidence>
<gene>
    <name evidence="10" type="ORF">EDC44_10352</name>
</gene>
<protein>
    <recommendedName>
        <fullName evidence="3">protein O-GlcNAc transferase</fullName>
        <ecNumber evidence="3">2.4.1.255</ecNumber>
    </recommendedName>
</protein>
<sequence>MSKKPRVPQQKKAISNPLMTKFLQKAGVQQPQTEADKKRYIEVHNLWKSRGAQDALVLAEQAVKDFPTNANLLNLTAVLLMQVHRQQEAIAMFERIPDLDKNVGALTNLGLASRQIREYQKAADYLAKALALDPNQPDAVLNMGLVQKDLGNEVQAIAYYERALSLPKNPSQRQVAFNLATMYQPTDLARASEYYLKALELDPSFTSALGNWAFIQNYRTPYEPERIAKEIMHYAKACAEAHKLNLSVPTAREAEKKLHIGLVTADLKDCHPVGFFIQGLLLSEAAKQFDWSAYLNGAFDDNLTREVRPVFKNWHNIEPWTDSKAIEQIRADGIDVLIDLSGYTAKNRFGIFTVQAAPLQLEWLGWFATTGLPNMNGIIADPYCVPVGEEHLYSEKVYRLPHTRLCMQPPREQVAVAPLPALSNGYITFGCFQNPSKINDEVLQTWAQIAKALPEARWLFKNGEHKPGSEVQHRFADKLSGLGFNANHLIFTGPSLRAEYFETHNQVDLILDTFPYPGGTTTAESLWMGVPTITLTQTGMIARQGEQMLCAVGLNEFVCHTREQYIEKALYWANPAQREILAQLHNGLRAQVLASPLFDNARFAQDWSDLIRQTWRDACEKRAQ</sequence>
<dbReference type="Gene3D" id="3.40.50.2000">
    <property type="entry name" value="Glycogen Phosphorylase B"/>
    <property type="match status" value="1"/>
</dbReference>
<evidence type="ECO:0000256" key="7">
    <source>
        <dbReference type="ARBA" id="ARBA00022803"/>
    </source>
</evidence>
<dbReference type="Gene3D" id="3.40.50.11380">
    <property type="match status" value="1"/>
</dbReference>
<dbReference type="EC" id="2.4.1.255" evidence="3"/>
<evidence type="ECO:0000259" key="9">
    <source>
        <dbReference type="Pfam" id="PF13844"/>
    </source>
</evidence>
<comment type="pathway">
    <text evidence="1">Protein modification; protein glycosylation.</text>
</comment>
<dbReference type="SUPFAM" id="SSF53756">
    <property type="entry name" value="UDP-Glycosyltransferase/glycogen phosphorylase"/>
    <property type="match status" value="1"/>
</dbReference>
<keyword evidence="7 8" id="KW-0802">TPR repeat</keyword>
<evidence type="ECO:0000256" key="6">
    <source>
        <dbReference type="ARBA" id="ARBA00022737"/>
    </source>
</evidence>
<evidence type="ECO:0000256" key="1">
    <source>
        <dbReference type="ARBA" id="ARBA00004922"/>
    </source>
</evidence>
<evidence type="ECO:0000256" key="4">
    <source>
        <dbReference type="ARBA" id="ARBA00022676"/>
    </source>
</evidence>
<organism evidence="10 11">
    <name type="scientific">Cricetibacter osteomyelitidis</name>
    <dbReference type="NCBI Taxonomy" id="1521931"/>
    <lineage>
        <taxon>Bacteria</taxon>
        <taxon>Pseudomonadati</taxon>
        <taxon>Pseudomonadota</taxon>
        <taxon>Gammaproteobacteria</taxon>
        <taxon>Pasteurellales</taxon>
        <taxon>Pasteurellaceae</taxon>
        <taxon>Cricetibacter</taxon>
    </lineage>
</organism>
<dbReference type="PANTHER" id="PTHR44835:SF1">
    <property type="entry name" value="PROTEIN O-GLCNAC TRANSFERASE"/>
    <property type="match status" value="1"/>
</dbReference>
<dbReference type="Pfam" id="PF13844">
    <property type="entry name" value="Glyco_transf_41"/>
    <property type="match status" value="2"/>
</dbReference>
<feature type="repeat" description="TPR" evidence="8">
    <location>
        <begin position="137"/>
        <end position="170"/>
    </location>
</feature>
<dbReference type="AlphaFoldDB" id="A0A4R2T4B8"/>
<keyword evidence="4" id="KW-0328">Glycosyltransferase</keyword>
<evidence type="ECO:0000256" key="2">
    <source>
        <dbReference type="ARBA" id="ARBA00005386"/>
    </source>
</evidence>
<evidence type="ECO:0000256" key="3">
    <source>
        <dbReference type="ARBA" id="ARBA00011970"/>
    </source>
</evidence>
<dbReference type="EMBL" id="SLYB01000003">
    <property type="protein sequence ID" value="TCP96855.1"/>
    <property type="molecule type" value="Genomic_DNA"/>
</dbReference>
<evidence type="ECO:0000256" key="5">
    <source>
        <dbReference type="ARBA" id="ARBA00022679"/>
    </source>
</evidence>
<dbReference type="Pfam" id="PF07719">
    <property type="entry name" value="TPR_2"/>
    <property type="match status" value="1"/>
</dbReference>
<feature type="repeat" description="TPR" evidence="8">
    <location>
        <begin position="103"/>
        <end position="136"/>
    </location>
</feature>
<dbReference type="GO" id="GO:0097363">
    <property type="term" value="F:protein O-acetylglucosaminyltransferase activity"/>
    <property type="evidence" value="ECO:0007669"/>
    <property type="project" value="UniProtKB-EC"/>
</dbReference>
<keyword evidence="6" id="KW-0677">Repeat</keyword>
<comment type="similarity">
    <text evidence="2">Belongs to the glycosyltransferase 41 family. O-GlcNAc transferase subfamily.</text>
</comment>
<dbReference type="InterPro" id="IPR019734">
    <property type="entry name" value="TPR_rpt"/>
</dbReference>
<proteinExistence type="inferred from homology"/>
<dbReference type="Gene3D" id="1.25.40.10">
    <property type="entry name" value="Tetratricopeptide repeat domain"/>
    <property type="match status" value="2"/>
</dbReference>
<dbReference type="SUPFAM" id="SSF48452">
    <property type="entry name" value="TPR-like"/>
    <property type="match status" value="1"/>
</dbReference>
<dbReference type="RefSeq" id="WP_131974940.1">
    <property type="nucleotide sequence ID" value="NZ_SLYB01000003.1"/>
</dbReference>
<dbReference type="OrthoDB" id="7058953at2"/>
<dbReference type="InterPro" id="IPR029489">
    <property type="entry name" value="OGT/SEC/SPY_C"/>
</dbReference>
<comment type="caution">
    <text evidence="10">The sequence shown here is derived from an EMBL/GenBank/DDBJ whole genome shotgun (WGS) entry which is preliminary data.</text>
</comment>
<feature type="domain" description="O-GlcNAc transferase C-terminal" evidence="9">
    <location>
        <begin position="242"/>
        <end position="403"/>
    </location>
</feature>
<dbReference type="Pfam" id="PF13181">
    <property type="entry name" value="TPR_8"/>
    <property type="match status" value="1"/>
</dbReference>
<accession>A0A4R2T4B8</accession>
<dbReference type="PROSITE" id="PS50293">
    <property type="entry name" value="TPR_REGION"/>
    <property type="match status" value="1"/>
</dbReference>
<keyword evidence="11" id="KW-1185">Reference proteome</keyword>
<evidence type="ECO:0000313" key="10">
    <source>
        <dbReference type="EMBL" id="TCP96855.1"/>
    </source>
</evidence>
<keyword evidence="5 10" id="KW-0808">Transferase</keyword>
<dbReference type="PANTHER" id="PTHR44835">
    <property type="entry name" value="UDP-N-ACETYLGLUCOSAMINE--PEPTIDE N-ACETYLGLUCOSAMINYLTRANSFERASE SPINDLY-RELATED"/>
    <property type="match status" value="1"/>
</dbReference>
<feature type="domain" description="O-GlcNAc transferase C-terminal" evidence="9">
    <location>
        <begin position="422"/>
        <end position="606"/>
    </location>
</feature>
<dbReference type="InterPro" id="IPR011990">
    <property type="entry name" value="TPR-like_helical_dom_sf"/>
</dbReference>
<dbReference type="InterPro" id="IPR051939">
    <property type="entry name" value="Glycosyltr_41/O-GlcNAc_trsf"/>
</dbReference>
<dbReference type="InterPro" id="IPR013105">
    <property type="entry name" value="TPR_2"/>
</dbReference>
<reference evidence="10 11" key="1">
    <citation type="submission" date="2019-03" db="EMBL/GenBank/DDBJ databases">
        <title>Genomic Encyclopedia of Type Strains, Phase IV (KMG-IV): sequencing the most valuable type-strain genomes for metagenomic binning, comparative biology and taxonomic classification.</title>
        <authorList>
            <person name="Goeker M."/>
        </authorList>
    </citation>
    <scope>NUCLEOTIDE SEQUENCE [LARGE SCALE GENOMIC DNA]</scope>
    <source>
        <strain evidence="10 11">DSM 28404</strain>
    </source>
</reference>